<keyword evidence="3" id="KW-0378">Hydrolase</keyword>
<dbReference type="Proteomes" id="UP001327225">
    <property type="component" value="Chromosome"/>
</dbReference>
<protein>
    <submittedName>
        <fullName evidence="3">Alpha/beta hydrolase</fullName>
    </submittedName>
</protein>
<dbReference type="InterPro" id="IPR029058">
    <property type="entry name" value="AB_hydrolase_fold"/>
</dbReference>
<evidence type="ECO:0000259" key="2">
    <source>
        <dbReference type="Pfam" id="PF12697"/>
    </source>
</evidence>
<dbReference type="GO" id="GO:0016787">
    <property type="term" value="F:hydrolase activity"/>
    <property type="evidence" value="ECO:0007669"/>
    <property type="project" value="UniProtKB-KW"/>
</dbReference>
<dbReference type="Pfam" id="PF12697">
    <property type="entry name" value="Abhydrolase_6"/>
    <property type="match status" value="1"/>
</dbReference>
<dbReference type="PANTHER" id="PTHR37017">
    <property type="entry name" value="AB HYDROLASE-1 DOMAIN-CONTAINING PROTEIN-RELATED"/>
    <property type="match status" value="1"/>
</dbReference>
<feature type="signal peptide" evidence="1">
    <location>
        <begin position="1"/>
        <end position="27"/>
    </location>
</feature>
<dbReference type="InterPro" id="IPR052897">
    <property type="entry name" value="Sec-Metab_Biosynth_Hydrolase"/>
</dbReference>
<name>A0ABZ0ZMD6_9ACTN</name>
<sequence length="284" mass="29532">MAIGRRLATTALAAFALTAIGLTQASAFPQPDSSPTATSAVFDSGDAVRPTIVLEHGAWADASSWNRVIGGLMRDDYEVIAAPNPLRGLAPDAAALRGLLATIAGPIVLVGHSYGGAVITEAATGNPQVKALVYIAAYAPDENESIGELSARPVEHSAPALPIVPVPTTALDGSTVLDLYLDRAGFRAAFAADVPARVAARLAATQRPIEASALGGRVTRPAWDAIPSWYLVATKDRAISPDLERFMADRAGSHVIEVDSSHAAPVSHPVAVTRLIERAARVTR</sequence>
<organism evidence="3 4">
    <name type="scientific">Nocardioides bizhenqiangii</name>
    <dbReference type="NCBI Taxonomy" id="3095076"/>
    <lineage>
        <taxon>Bacteria</taxon>
        <taxon>Bacillati</taxon>
        <taxon>Actinomycetota</taxon>
        <taxon>Actinomycetes</taxon>
        <taxon>Propionibacteriales</taxon>
        <taxon>Nocardioidaceae</taxon>
        <taxon>Nocardioides</taxon>
    </lineage>
</organism>
<dbReference type="SUPFAM" id="SSF53474">
    <property type="entry name" value="alpha/beta-Hydrolases"/>
    <property type="match status" value="1"/>
</dbReference>
<evidence type="ECO:0000313" key="3">
    <source>
        <dbReference type="EMBL" id="WQQ25368.1"/>
    </source>
</evidence>
<accession>A0ABZ0ZMD6</accession>
<gene>
    <name evidence="3" type="ORF">SHK19_15525</name>
</gene>
<reference evidence="4" key="1">
    <citation type="submission" date="2023-12" db="EMBL/GenBank/DDBJ databases">
        <title>Novel species in genus Nocardioides.</title>
        <authorList>
            <person name="Zhou H."/>
        </authorList>
    </citation>
    <scope>NUCLEOTIDE SEQUENCE [LARGE SCALE GENOMIC DNA]</scope>
    <source>
        <strain evidence="4">HM61</strain>
    </source>
</reference>
<feature type="domain" description="AB hydrolase-1" evidence="2">
    <location>
        <begin position="52"/>
        <end position="272"/>
    </location>
</feature>
<dbReference type="PANTHER" id="PTHR37017:SF11">
    <property type="entry name" value="ESTERASE_LIPASE_THIOESTERASE DOMAIN-CONTAINING PROTEIN"/>
    <property type="match status" value="1"/>
</dbReference>
<dbReference type="Gene3D" id="3.40.50.1820">
    <property type="entry name" value="alpha/beta hydrolase"/>
    <property type="match status" value="1"/>
</dbReference>
<evidence type="ECO:0000256" key="1">
    <source>
        <dbReference type="SAM" id="SignalP"/>
    </source>
</evidence>
<feature type="chain" id="PRO_5045663263" evidence="1">
    <location>
        <begin position="28"/>
        <end position="284"/>
    </location>
</feature>
<proteinExistence type="predicted"/>
<dbReference type="EMBL" id="CP141059">
    <property type="protein sequence ID" value="WQQ25368.1"/>
    <property type="molecule type" value="Genomic_DNA"/>
</dbReference>
<keyword evidence="4" id="KW-1185">Reference proteome</keyword>
<keyword evidence="1" id="KW-0732">Signal</keyword>
<dbReference type="RefSeq" id="WP_322936781.1">
    <property type="nucleotide sequence ID" value="NZ_CP141059.1"/>
</dbReference>
<dbReference type="InterPro" id="IPR000073">
    <property type="entry name" value="AB_hydrolase_1"/>
</dbReference>
<evidence type="ECO:0000313" key="4">
    <source>
        <dbReference type="Proteomes" id="UP001327225"/>
    </source>
</evidence>